<comment type="similarity">
    <text evidence="2">Belongs to the TMEM175 family.</text>
</comment>
<evidence type="ECO:0000256" key="2">
    <source>
        <dbReference type="ARBA" id="ARBA00006920"/>
    </source>
</evidence>
<evidence type="ECO:0000313" key="14">
    <source>
        <dbReference type="Proteomes" id="UP001501469"/>
    </source>
</evidence>
<dbReference type="InterPro" id="IPR010617">
    <property type="entry name" value="TMEM175-like"/>
</dbReference>
<evidence type="ECO:0000256" key="8">
    <source>
        <dbReference type="ARBA" id="ARBA00022989"/>
    </source>
</evidence>
<comment type="catalytic activity">
    <reaction evidence="12">
        <text>K(+)(in) = K(+)(out)</text>
        <dbReference type="Rhea" id="RHEA:29463"/>
        <dbReference type="ChEBI" id="CHEBI:29103"/>
    </reaction>
</comment>
<evidence type="ECO:0000256" key="7">
    <source>
        <dbReference type="ARBA" id="ARBA00022958"/>
    </source>
</evidence>
<dbReference type="Pfam" id="PF06736">
    <property type="entry name" value="TMEM175"/>
    <property type="match status" value="1"/>
</dbReference>
<keyword evidence="4" id="KW-0633">Potassium transport</keyword>
<keyword evidence="6" id="KW-0631">Potassium channel</keyword>
<keyword evidence="5" id="KW-0812">Transmembrane</keyword>
<dbReference type="Proteomes" id="UP001501469">
    <property type="component" value="Unassembled WGS sequence"/>
</dbReference>
<evidence type="ECO:0000256" key="3">
    <source>
        <dbReference type="ARBA" id="ARBA00022448"/>
    </source>
</evidence>
<accession>A0ABP7UMV9</accession>
<comment type="caution">
    <text evidence="13">The sequence shown here is derived from an EMBL/GenBank/DDBJ whole genome shotgun (WGS) entry which is preliminary data.</text>
</comment>
<keyword evidence="10" id="KW-0472">Membrane</keyword>
<evidence type="ECO:0000256" key="11">
    <source>
        <dbReference type="ARBA" id="ARBA00023303"/>
    </source>
</evidence>
<gene>
    <name evidence="13" type="ORF">GCM10022409_37820</name>
</gene>
<keyword evidence="9" id="KW-0406">Ion transport</keyword>
<comment type="subcellular location">
    <subcellularLocation>
        <location evidence="1">Membrane</location>
        <topology evidence="1">Multi-pass membrane protein</topology>
    </subcellularLocation>
</comment>
<evidence type="ECO:0000256" key="6">
    <source>
        <dbReference type="ARBA" id="ARBA00022826"/>
    </source>
</evidence>
<evidence type="ECO:0000256" key="12">
    <source>
        <dbReference type="ARBA" id="ARBA00034430"/>
    </source>
</evidence>
<evidence type="ECO:0000256" key="4">
    <source>
        <dbReference type="ARBA" id="ARBA00022538"/>
    </source>
</evidence>
<evidence type="ECO:0000256" key="1">
    <source>
        <dbReference type="ARBA" id="ARBA00004141"/>
    </source>
</evidence>
<organism evidence="13 14">
    <name type="scientific">Hymenobacter glaciei</name>
    <dbReference type="NCBI Taxonomy" id="877209"/>
    <lineage>
        <taxon>Bacteria</taxon>
        <taxon>Pseudomonadati</taxon>
        <taxon>Bacteroidota</taxon>
        <taxon>Cytophagia</taxon>
        <taxon>Cytophagales</taxon>
        <taxon>Hymenobacteraceae</taxon>
        <taxon>Hymenobacter</taxon>
    </lineage>
</organism>
<keyword evidence="14" id="KW-1185">Reference proteome</keyword>
<keyword evidence="8" id="KW-1133">Transmembrane helix</keyword>
<sequence>MLAIISTIMVLEIKVPQGADFTALRPLLPVVLSYVRSFIYIGIYLE</sequence>
<evidence type="ECO:0000256" key="9">
    <source>
        <dbReference type="ARBA" id="ARBA00023065"/>
    </source>
</evidence>
<dbReference type="EMBL" id="BAABDK010000029">
    <property type="protein sequence ID" value="GAA4047914.1"/>
    <property type="molecule type" value="Genomic_DNA"/>
</dbReference>
<evidence type="ECO:0000313" key="13">
    <source>
        <dbReference type="EMBL" id="GAA4047914.1"/>
    </source>
</evidence>
<keyword evidence="3" id="KW-0813">Transport</keyword>
<name>A0ABP7UMV9_9BACT</name>
<keyword evidence="11" id="KW-0407">Ion channel</keyword>
<reference evidence="14" key="1">
    <citation type="journal article" date="2019" name="Int. J. Syst. Evol. Microbiol.">
        <title>The Global Catalogue of Microorganisms (GCM) 10K type strain sequencing project: providing services to taxonomists for standard genome sequencing and annotation.</title>
        <authorList>
            <consortium name="The Broad Institute Genomics Platform"/>
            <consortium name="The Broad Institute Genome Sequencing Center for Infectious Disease"/>
            <person name="Wu L."/>
            <person name="Ma J."/>
        </authorList>
    </citation>
    <scope>NUCLEOTIDE SEQUENCE [LARGE SCALE GENOMIC DNA]</scope>
    <source>
        <strain evidence="14">JCM 17225</strain>
    </source>
</reference>
<dbReference type="RefSeq" id="WP_345057630.1">
    <property type="nucleotide sequence ID" value="NZ_BAABDK010000029.1"/>
</dbReference>
<keyword evidence="7" id="KW-0630">Potassium</keyword>
<protein>
    <submittedName>
        <fullName evidence="13">Uncharacterized protein</fullName>
    </submittedName>
</protein>
<evidence type="ECO:0000256" key="5">
    <source>
        <dbReference type="ARBA" id="ARBA00022692"/>
    </source>
</evidence>
<proteinExistence type="inferred from homology"/>
<evidence type="ECO:0000256" key="10">
    <source>
        <dbReference type="ARBA" id="ARBA00023136"/>
    </source>
</evidence>